<dbReference type="InterPro" id="IPR016123">
    <property type="entry name" value="Mog1/PsbP_a/b/a-sand"/>
</dbReference>
<evidence type="ECO:0000313" key="1">
    <source>
        <dbReference type="EMBL" id="GAL57186.1"/>
    </source>
</evidence>
<dbReference type="eggNOG" id="COG5435">
    <property type="taxonomic scope" value="Bacteria"/>
</dbReference>
<organism evidence="1 2">
    <name type="scientific">Pseudescherichia vulneris NBRC 102420</name>
    <dbReference type="NCBI Taxonomy" id="1115515"/>
    <lineage>
        <taxon>Bacteria</taxon>
        <taxon>Pseudomonadati</taxon>
        <taxon>Pseudomonadota</taxon>
        <taxon>Gammaproteobacteria</taxon>
        <taxon>Enterobacterales</taxon>
        <taxon>Enterobacteriaceae</taxon>
        <taxon>Pseudescherichia</taxon>
    </lineage>
</organism>
<keyword evidence="2" id="KW-1185">Reference proteome</keyword>
<accession>A0A090UXD1</accession>
<reference evidence="1 2" key="1">
    <citation type="submission" date="2014-09" db="EMBL/GenBank/DDBJ databases">
        <title>Whole genome shotgun sequence of Escherichia vulneris NBRC 102420.</title>
        <authorList>
            <person name="Yoshida Y."/>
            <person name="Hosoyama A."/>
            <person name="Tsuchikane K."/>
            <person name="Ohji S."/>
            <person name="Ichikawa N."/>
            <person name="Kimura A."/>
            <person name="Yamazoe A."/>
            <person name="Ezaki T."/>
            <person name="Fujita N."/>
        </authorList>
    </citation>
    <scope>NUCLEOTIDE SEQUENCE [LARGE SCALE GENOMIC DNA]</scope>
    <source>
        <strain evidence="1 2">NBRC 102420</strain>
    </source>
</reference>
<evidence type="ECO:0000313" key="2">
    <source>
        <dbReference type="Proteomes" id="UP000029462"/>
    </source>
</evidence>
<dbReference type="RefSeq" id="WP_072015185.1">
    <property type="nucleotide sequence ID" value="NZ_BBMZ01000007.1"/>
</dbReference>
<sequence length="268" mass="29732">MSDYTLQDCNITVPDAFRDRTMNLFTLSHSGANEFTFVISRATAGADDTLQSVSERLSKELDITLEALSLFHTRLTELAGKPALELFYRFKSGQRVIFQKQRVVLTGDNGQGKKLICFIGTSPDAFDDYHGRIYDAITDSITFPGEPPVTKAPRSQIPAESQSLFFTFDRDSRELALFQGISDLYASIDLKRARNSDYLFFDADGAPLTLAPVICGNGTGQYALWDIIGSRKGAVISSLLLARNVRGIRGMETMEAVEAYISQRINIE</sequence>
<gene>
    <name evidence="1" type="ORF">EV102420_07_00050</name>
</gene>
<dbReference type="AlphaFoldDB" id="A0A090UXD1"/>
<dbReference type="STRING" id="1115515.EV102420_07_00050"/>
<dbReference type="SUPFAM" id="SSF55724">
    <property type="entry name" value="Mog1p/PsbP-like"/>
    <property type="match status" value="1"/>
</dbReference>
<comment type="caution">
    <text evidence="1">The sequence shown here is derived from an EMBL/GenBank/DDBJ whole genome shotgun (WGS) entry which is preliminary data.</text>
</comment>
<dbReference type="EMBL" id="BBMZ01000007">
    <property type="protein sequence ID" value="GAL57186.1"/>
    <property type="molecule type" value="Genomic_DNA"/>
</dbReference>
<dbReference type="Pfam" id="PF08786">
    <property type="entry name" value="DcrB"/>
    <property type="match status" value="1"/>
</dbReference>
<protein>
    <recommendedName>
        <fullName evidence="3">DUF1795 domain-containing protein</fullName>
    </recommendedName>
</protein>
<name>A0A090UXD1_PSEVU</name>
<evidence type="ECO:0008006" key="3">
    <source>
        <dbReference type="Google" id="ProtNLM"/>
    </source>
</evidence>
<dbReference type="InterPro" id="IPR014894">
    <property type="entry name" value="DcrB/EagT6"/>
</dbReference>
<dbReference type="Gene3D" id="3.40.1000.10">
    <property type="entry name" value="Mog1/PsbP, alpha/beta/alpha sandwich"/>
    <property type="match status" value="1"/>
</dbReference>
<dbReference type="Proteomes" id="UP000029462">
    <property type="component" value="Unassembled WGS sequence"/>
</dbReference>
<proteinExistence type="predicted"/>